<dbReference type="RefSeq" id="WP_158949880.1">
    <property type="nucleotide sequence ID" value="NZ_CP046913.1"/>
</dbReference>
<dbReference type="AlphaFoldDB" id="A0A7Z2JEZ6"/>
<dbReference type="Proteomes" id="UP000433577">
    <property type="component" value="Chromosome 1"/>
</dbReference>
<evidence type="ECO:0000313" key="3">
    <source>
        <dbReference type="Proteomes" id="UP000433577"/>
    </source>
</evidence>
<dbReference type="OrthoDB" id="9914114at2"/>
<organism evidence="2 3">
    <name type="scientific">Paraburkholderia acidisoli</name>
    <dbReference type="NCBI Taxonomy" id="2571748"/>
    <lineage>
        <taxon>Bacteria</taxon>
        <taxon>Pseudomonadati</taxon>
        <taxon>Pseudomonadota</taxon>
        <taxon>Betaproteobacteria</taxon>
        <taxon>Burkholderiales</taxon>
        <taxon>Burkholderiaceae</taxon>
        <taxon>Paraburkholderia</taxon>
    </lineage>
</organism>
<evidence type="ECO:0000256" key="1">
    <source>
        <dbReference type="SAM" id="MobiDB-lite"/>
    </source>
</evidence>
<name>A0A7Z2JEZ6_9BURK</name>
<reference evidence="2 3" key="1">
    <citation type="submission" date="2019-12" db="EMBL/GenBank/DDBJ databases">
        <title>Paraburkholderia acidiphila 7Q-K02 sp. nov and Paraburkholderia acidisoli DHF22 sp. nov., two strains isolated from forest soil.</title>
        <authorList>
            <person name="Gao Z."/>
            <person name="Qiu L."/>
        </authorList>
    </citation>
    <scope>NUCLEOTIDE SEQUENCE [LARGE SCALE GENOMIC DNA]</scope>
    <source>
        <strain evidence="2 3">DHF22</strain>
    </source>
</reference>
<dbReference type="EMBL" id="CP046913">
    <property type="protein sequence ID" value="QGZ61418.1"/>
    <property type="molecule type" value="Genomic_DNA"/>
</dbReference>
<protein>
    <submittedName>
        <fullName evidence="2">Uncharacterized protein</fullName>
    </submittedName>
</protein>
<sequence>MNTRKQAINNERPNATGAEQDRPAQKPVGAIFVDALALSRATRKQTAQSSVTNLTFHTGATVTIHLKDGVFDIDTKECIASMIDSNDGASVVIMLSPAPSAA</sequence>
<dbReference type="KEGG" id="pacs:FAZ98_06550"/>
<evidence type="ECO:0000313" key="2">
    <source>
        <dbReference type="EMBL" id="QGZ61418.1"/>
    </source>
</evidence>
<gene>
    <name evidence="2" type="ORF">FAZ98_06550</name>
</gene>
<feature type="region of interest" description="Disordered" evidence="1">
    <location>
        <begin position="1"/>
        <end position="26"/>
    </location>
</feature>
<proteinExistence type="predicted"/>
<accession>A0A7Z2JEZ6</accession>
<keyword evidence="3" id="KW-1185">Reference proteome</keyword>
<feature type="compositionally biased region" description="Polar residues" evidence="1">
    <location>
        <begin position="1"/>
        <end position="13"/>
    </location>
</feature>